<dbReference type="EMBL" id="JBHUMJ010000002">
    <property type="protein sequence ID" value="MFD2699273.1"/>
    <property type="molecule type" value="Genomic_DNA"/>
</dbReference>
<reference evidence="6" key="1">
    <citation type="journal article" date="2019" name="Int. J. Syst. Evol. Microbiol.">
        <title>The Global Catalogue of Microorganisms (GCM) 10K type strain sequencing project: providing services to taxonomists for standard genome sequencing and annotation.</title>
        <authorList>
            <consortium name="The Broad Institute Genomics Platform"/>
            <consortium name="The Broad Institute Genome Sequencing Center for Infectious Disease"/>
            <person name="Wu L."/>
            <person name="Ma J."/>
        </authorList>
    </citation>
    <scope>NUCLEOTIDE SEQUENCE [LARGE SCALE GENOMIC DNA]</scope>
    <source>
        <strain evidence="6">KCTC 33849</strain>
    </source>
</reference>
<dbReference type="InterPro" id="IPR052708">
    <property type="entry name" value="PxpC"/>
</dbReference>
<evidence type="ECO:0000313" key="5">
    <source>
        <dbReference type="EMBL" id="MFD2699273.1"/>
    </source>
</evidence>
<dbReference type="Gene3D" id="2.40.100.10">
    <property type="entry name" value="Cyclophilin-like"/>
    <property type="match status" value="1"/>
</dbReference>
<dbReference type="PANTHER" id="PTHR43309:SF5">
    <property type="entry name" value="5-OXOPROLINASE SUBUNIT C"/>
    <property type="match status" value="1"/>
</dbReference>
<evidence type="ECO:0000259" key="4">
    <source>
        <dbReference type="SMART" id="SM00797"/>
    </source>
</evidence>
<accession>A0ABW5SHL1</accession>
<proteinExistence type="predicted"/>
<dbReference type="PANTHER" id="PTHR43309">
    <property type="entry name" value="5-OXOPROLINASE SUBUNIT C"/>
    <property type="match status" value="1"/>
</dbReference>
<protein>
    <submittedName>
        <fullName evidence="5">Biotin-dependent carboxyltransferase family protein</fullName>
    </submittedName>
</protein>
<dbReference type="InterPro" id="IPR029000">
    <property type="entry name" value="Cyclophilin-like_dom_sf"/>
</dbReference>
<evidence type="ECO:0000256" key="1">
    <source>
        <dbReference type="ARBA" id="ARBA00022741"/>
    </source>
</evidence>
<evidence type="ECO:0000256" key="3">
    <source>
        <dbReference type="ARBA" id="ARBA00022840"/>
    </source>
</evidence>
<dbReference type="RefSeq" id="WP_379260159.1">
    <property type="nucleotide sequence ID" value="NZ_JBHUMJ010000002.1"/>
</dbReference>
<dbReference type="SMART" id="SM00797">
    <property type="entry name" value="AHS2"/>
    <property type="match status" value="1"/>
</dbReference>
<keyword evidence="1" id="KW-0547">Nucleotide-binding</keyword>
<keyword evidence="6" id="KW-1185">Reference proteome</keyword>
<evidence type="ECO:0000313" key="6">
    <source>
        <dbReference type="Proteomes" id="UP001597540"/>
    </source>
</evidence>
<dbReference type="Pfam" id="PF02626">
    <property type="entry name" value="CT_A_B"/>
    <property type="match status" value="1"/>
</dbReference>
<dbReference type="NCBIfam" id="TIGR00724">
    <property type="entry name" value="urea_amlyse_rel"/>
    <property type="match status" value="1"/>
</dbReference>
<gene>
    <name evidence="5" type="ORF">ACFSVM_02215</name>
</gene>
<keyword evidence="3" id="KW-0067">ATP-binding</keyword>
<dbReference type="SUPFAM" id="SSF50891">
    <property type="entry name" value="Cyclophilin-like"/>
    <property type="match status" value="1"/>
</dbReference>
<evidence type="ECO:0000256" key="2">
    <source>
        <dbReference type="ARBA" id="ARBA00022801"/>
    </source>
</evidence>
<dbReference type="Proteomes" id="UP001597540">
    <property type="component" value="Unassembled WGS sequence"/>
</dbReference>
<name>A0ABW5SHL1_9BACL</name>
<keyword evidence="2" id="KW-0378">Hydrolase</keyword>
<organism evidence="5 6">
    <name type="scientific">Paenibacillus shunpengii</name>
    <dbReference type="NCBI Taxonomy" id="2054424"/>
    <lineage>
        <taxon>Bacteria</taxon>
        <taxon>Bacillati</taxon>
        <taxon>Bacillota</taxon>
        <taxon>Bacilli</taxon>
        <taxon>Bacillales</taxon>
        <taxon>Paenibacillaceae</taxon>
        <taxon>Paenibacillus</taxon>
    </lineage>
</organism>
<sequence>MSIRVIKPGMLTTVQDLGRWGFQKYGVPVSGAMDKDAARIANMLVGNEETDAVLEVTLSGAEFRMEHSGLIAICGGDLKPVMDGEVLPLWRPLFINEGSRIKFRGPDYSSKRGCRAYIAAAGGMDIPVLMGSRSTYVRGGLGGYSGRMLQSGDSLPILKPEVRSRLLEQLMADKGEKRSGYVTTSWFINPSLIYSRENVIRVVEGNHFTWMSSHSQIRFEQQKYVIEPSSDRMGYRLRGMDGPLELQGEIELLSEGVSEGTIQLPPVGEPIVLLADRQTTGGYPRIAQVASVDLALLAQLPPGVHLSFRLIRVQEAETLLIMKEILMNQLRSAIQLKLLLGH</sequence>
<comment type="caution">
    <text evidence="5">The sequence shown here is derived from an EMBL/GenBank/DDBJ whole genome shotgun (WGS) entry which is preliminary data.</text>
</comment>
<dbReference type="InterPro" id="IPR003778">
    <property type="entry name" value="CT_A_B"/>
</dbReference>
<feature type="domain" description="Carboxyltransferase" evidence="4">
    <location>
        <begin position="24"/>
        <end position="326"/>
    </location>
</feature>